<dbReference type="PANTHER" id="PTHR10869:SF244">
    <property type="entry name" value="PROLYL 4-HYDROXYLASE SUBUNIT ALPHA-2"/>
    <property type="match status" value="1"/>
</dbReference>
<keyword evidence="9" id="KW-1185">Reference proteome</keyword>
<organism evidence="8 9">
    <name type="scientific">Allacma fusca</name>
    <dbReference type="NCBI Taxonomy" id="39272"/>
    <lineage>
        <taxon>Eukaryota</taxon>
        <taxon>Metazoa</taxon>
        <taxon>Ecdysozoa</taxon>
        <taxon>Arthropoda</taxon>
        <taxon>Hexapoda</taxon>
        <taxon>Collembola</taxon>
        <taxon>Symphypleona</taxon>
        <taxon>Sminthuridae</taxon>
        <taxon>Allacma</taxon>
    </lineage>
</organism>
<dbReference type="InterPro" id="IPR013547">
    <property type="entry name" value="P4H_N"/>
</dbReference>
<comment type="caution">
    <text evidence="8">The sequence shown here is derived from an EMBL/GenBank/DDBJ whole genome shotgun (WGS) entry which is preliminary data.</text>
</comment>
<comment type="cofactor">
    <cofactor evidence="1">
        <name>L-ascorbate</name>
        <dbReference type="ChEBI" id="CHEBI:38290"/>
    </cofactor>
</comment>
<dbReference type="InterPro" id="IPR006620">
    <property type="entry name" value="Pro_4_hyd_alph"/>
</dbReference>
<dbReference type="SMART" id="SM00702">
    <property type="entry name" value="P4Hc"/>
    <property type="match status" value="1"/>
</dbReference>
<keyword evidence="3" id="KW-0847">Vitamin C</keyword>
<evidence type="ECO:0000256" key="4">
    <source>
        <dbReference type="ARBA" id="ARBA00022964"/>
    </source>
</evidence>
<keyword evidence="4" id="KW-0223">Dioxygenase</keyword>
<evidence type="ECO:0000256" key="3">
    <source>
        <dbReference type="ARBA" id="ARBA00022896"/>
    </source>
</evidence>
<accession>A0A8J2P5K7</accession>
<evidence type="ECO:0000256" key="6">
    <source>
        <dbReference type="ARBA" id="ARBA00023004"/>
    </source>
</evidence>
<evidence type="ECO:0000259" key="7">
    <source>
        <dbReference type="SMART" id="SM00702"/>
    </source>
</evidence>
<name>A0A8J2P5K7_9HEXA</name>
<dbReference type="EMBL" id="CAJVCH010220209">
    <property type="protein sequence ID" value="CAG7731854.1"/>
    <property type="molecule type" value="Genomic_DNA"/>
</dbReference>
<sequence>MGCKAQFFPHNDSENNIDRFSPLSVVKQLLHNKALRKLRMEHFNPAYIVHIIWNDKRIGAGWNKLTFINLLVCLVYHIWTGALLKTMIEYGLISLLELARKEFQFAKLVSNKYWNPPNQGKNNNTELSTAVQSYVITYSEEVVSKFKYHTNMTGSIKINLFKAFNDPIFIFQMLRRIAKDMRRVYNFYSQNGTDKNNILPDVAQWSSSFDANRFASSLVKLVEFYRLNCFEFASGLFRGKNIGVDLHPYHAVDLAFSALEQNRFATAVQMMSYGYTKILNLEVPESTVLIFREGLSQFIMRHDQAWSFRKNSINNGHFSLPVGNIRTFFTNRMSFHNHEAHDLPMAYETFPFWSLKSHSSNEGELKQGLNRLRRLCKGENFQNPQIKKQLTCGYKFIGIVPFTFELLSINPGIILVHEFLSPRETGVLRKQVQEGQTKYNSSSHDSKMRDIRDQVGERMTHLFSRKIQLKIDNLYINSYLSGQFFNLPSVLRNEMVGDGATVTLLYLSRVFRGGRTVFHSTGISIQPEIQAAIFYTVKIDQDLRRNRDVFHLECPVIFGQKFTATGYMDICT</sequence>
<evidence type="ECO:0000256" key="2">
    <source>
        <dbReference type="ARBA" id="ARBA00022723"/>
    </source>
</evidence>
<evidence type="ECO:0000313" key="8">
    <source>
        <dbReference type="EMBL" id="CAG7731854.1"/>
    </source>
</evidence>
<reference evidence="8" key="1">
    <citation type="submission" date="2021-06" db="EMBL/GenBank/DDBJ databases">
        <authorList>
            <person name="Hodson N. C."/>
            <person name="Mongue J. A."/>
            <person name="Jaron S. K."/>
        </authorList>
    </citation>
    <scope>NUCLEOTIDE SEQUENCE</scope>
</reference>
<keyword evidence="2" id="KW-0479">Metal-binding</keyword>
<dbReference type="PANTHER" id="PTHR10869">
    <property type="entry name" value="PROLYL 4-HYDROXYLASE ALPHA SUBUNIT"/>
    <property type="match status" value="1"/>
</dbReference>
<keyword evidence="6" id="KW-0408">Iron</keyword>
<evidence type="ECO:0000313" key="9">
    <source>
        <dbReference type="Proteomes" id="UP000708208"/>
    </source>
</evidence>
<evidence type="ECO:0000256" key="5">
    <source>
        <dbReference type="ARBA" id="ARBA00023002"/>
    </source>
</evidence>
<gene>
    <name evidence="8" type="ORF">AFUS01_LOCUS20413</name>
</gene>
<keyword evidence="5" id="KW-0560">Oxidoreductase</keyword>
<dbReference type="AlphaFoldDB" id="A0A8J2P5K7"/>
<dbReference type="GO" id="GO:0004656">
    <property type="term" value="F:procollagen-proline 4-dioxygenase activity"/>
    <property type="evidence" value="ECO:0007669"/>
    <property type="project" value="InterPro"/>
</dbReference>
<dbReference type="GO" id="GO:0031418">
    <property type="term" value="F:L-ascorbic acid binding"/>
    <property type="evidence" value="ECO:0007669"/>
    <property type="project" value="UniProtKB-KW"/>
</dbReference>
<dbReference type="Proteomes" id="UP000708208">
    <property type="component" value="Unassembled WGS sequence"/>
</dbReference>
<protein>
    <recommendedName>
        <fullName evidence="7">Prolyl 4-hydroxylase alpha subunit domain-containing protein</fullName>
    </recommendedName>
</protein>
<evidence type="ECO:0000256" key="1">
    <source>
        <dbReference type="ARBA" id="ARBA00001961"/>
    </source>
</evidence>
<dbReference type="InterPro" id="IPR045054">
    <property type="entry name" value="P4HA-like"/>
</dbReference>
<dbReference type="GO" id="GO:0005506">
    <property type="term" value="F:iron ion binding"/>
    <property type="evidence" value="ECO:0007669"/>
    <property type="project" value="InterPro"/>
</dbReference>
<dbReference type="GO" id="GO:0005783">
    <property type="term" value="C:endoplasmic reticulum"/>
    <property type="evidence" value="ECO:0007669"/>
    <property type="project" value="InterPro"/>
</dbReference>
<feature type="domain" description="Prolyl 4-hydroxylase alpha subunit" evidence="7">
    <location>
        <begin position="411"/>
        <end position="569"/>
    </location>
</feature>
<proteinExistence type="predicted"/>
<dbReference type="Pfam" id="PF08336">
    <property type="entry name" value="P4Ha_N"/>
    <property type="match status" value="1"/>
</dbReference>